<gene>
    <name evidence="1" type="ORF">JCM15093_1446</name>
</gene>
<dbReference type="PANTHER" id="PTHR34387:SF2">
    <property type="entry name" value="SLR1258 PROTEIN"/>
    <property type="match status" value="1"/>
</dbReference>
<dbReference type="InterPro" id="IPR007497">
    <property type="entry name" value="SIMPL/DUF541"/>
</dbReference>
<dbReference type="PANTHER" id="PTHR34387">
    <property type="entry name" value="SLR1258 PROTEIN"/>
    <property type="match status" value="1"/>
</dbReference>
<dbReference type="PIRSF" id="PIRSF029033">
    <property type="entry name" value="UCP029033"/>
    <property type="match status" value="1"/>
</dbReference>
<accession>A0A069D7V6</accession>
<dbReference type="RefSeq" id="WP_024996239.1">
    <property type="nucleotide sequence ID" value="NZ_ATZI01000001.1"/>
</dbReference>
<dbReference type="EMBL" id="BAJS01000006">
    <property type="protein sequence ID" value="GAK36289.1"/>
    <property type="molecule type" value="Genomic_DNA"/>
</dbReference>
<organism evidence="1 2">
    <name type="scientific">Bacteroides graminisolvens DSM 19988 = JCM 15093</name>
    <dbReference type="NCBI Taxonomy" id="1121097"/>
    <lineage>
        <taxon>Bacteria</taxon>
        <taxon>Pseudomonadati</taxon>
        <taxon>Bacteroidota</taxon>
        <taxon>Bacteroidia</taxon>
        <taxon>Bacteroidales</taxon>
        <taxon>Bacteroidaceae</taxon>
        <taxon>Bacteroides</taxon>
    </lineage>
</organism>
<dbReference type="Proteomes" id="UP000027601">
    <property type="component" value="Unassembled WGS sequence"/>
</dbReference>
<name>A0A069D7V6_9BACE</name>
<dbReference type="OrthoDB" id="9806540at2"/>
<keyword evidence="2" id="KW-1185">Reference proteome</keyword>
<dbReference type="STRING" id="1121097.GCA_000428125_00816"/>
<proteinExistence type="predicted"/>
<comment type="caution">
    <text evidence="1">The sequence shown here is derived from an EMBL/GenBank/DDBJ whole genome shotgun (WGS) entry which is preliminary data.</text>
</comment>
<protein>
    <submittedName>
        <fullName evidence="1">Putative periplasmic protein</fullName>
    </submittedName>
</protein>
<sequence length="233" mass="26153">MKNLKWEALLLCVGLFLLGYQVKSGITDFKDKERVVSVKGLAEMEVAADKVIWPLMYKEIGDDLISLYNIMNRKNQAIVSFLKANGVTAQEISIAPPEVLDMQAERYSSTPSAYRYNATSVVTVTSKDVAKVRKLMTEQAELLKQGIAIAGGDYRYNVVYEFTGLNQIKPRMIEEATKNARTAADKFARDSDSELGKIRDASQGQFTITDRDANTPFIKNVRVVTTINYYLKN</sequence>
<dbReference type="GO" id="GO:0006974">
    <property type="term" value="P:DNA damage response"/>
    <property type="evidence" value="ECO:0007669"/>
    <property type="project" value="TreeGrafter"/>
</dbReference>
<dbReference type="InterPro" id="IPR016907">
    <property type="entry name" value="UCP029033"/>
</dbReference>
<evidence type="ECO:0000313" key="1">
    <source>
        <dbReference type="EMBL" id="GAK36289.1"/>
    </source>
</evidence>
<evidence type="ECO:0000313" key="2">
    <source>
        <dbReference type="Proteomes" id="UP000027601"/>
    </source>
</evidence>
<dbReference type="AlphaFoldDB" id="A0A069D7V6"/>
<dbReference type="Pfam" id="PF04402">
    <property type="entry name" value="SIMPL"/>
    <property type="match status" value="1"/>
</dbReference>
<dbReference type="InterPro" id="IPR052022">
    <property type="entry name" value="26kDa_periplasmic_antigen"/>
</dbReference>
<reference evidence="1 2" key="1">
    <citation type="journal article" date="2015" name="Microbes Environ.">
        <title>Distribution and evolution of nitrogen fixation genes in the phylum bacteroidetes.</title>
        <authorList>
            <person name="Inoue J."/>
            <person name="Oshima K."/>
            <person name="Suda W."/>
            <person name="Sakamoto M."/>
            <person name="Iino T."/>
            <person name="Noda S."/>
            <person name="Hongoh Y."/>
            <person name="Hattori M."/>
            <person name="Ohkuma M."/>
        </authorList>
    </citation>
    <scope>NUCLEOTIDE SEQUENCE [LARGE SCALE GENOMIC DNA]</scope>
    <source>
        <strain evidence="1 2">JCM 15093</strain>
    </source>
</reference>
<dbReference type="eggNOG" id="COG2859">
    <property type="taxonomic scope" value="Bacteria"/>
</dbReference>